<evidence type="ECO:0000256" key="5">
    <source>
        <dbReference type="ARBA" id="ARBA00022989"/>
    </source>
</evidence>
<dbReference type="EMBL" id="VIIS01000951">
    <property type="protein sequence ID" value="KAF0303351.1"/>
    <property type="molecule type" value="Genomic_DNA"/>
</dbReference>
<keyword evidence="7 9" id="KW-0472">Membrane</keyword>
<dbReference type="PANTHER" id="PTHR14110">
    <property type="entry name" value="MITOCHONDRIAL IMPORT INNER MEMBRANE TRANSLOCASE SUBUNIT TIM22"/>
    <property type="match status" value="1"/>
</dbReference>
<keyword evidence="3 9" id="KW-0812">Transmembrane</keyword>
<dbReference type="Proteomes" id="UP000440578">
    <property type="component" value="Unassembled WGS sequence"/>
</dbReference>
<dbReference type="Pfam" id="PF02466">
    <property type="entry name" value="Tim17"/>
    <property type="match status" value="1"/>
</dbReference>
<evidence type="ECO:0000256" key="2">
    <source>
        <dbReference type="ARBA" id="ARBA00008444"/>
    </source>
</evidence>
<keyword evidence="9" id="KW-0811">Translocation</keyword>
<dbReference type="InterPro" id="IPR039175">
    <property type="entry name" value="TIM22"/>
</dbReference>
<gene>
    <name evidence="10" type="primary">Timm22</name>
    <name evidence="10" type="ORF">FJT64_024658</name>
</gene>
<comment type="caution">
    <text evidence="9">Lacks conserved residue(s) required for the propagation of feature annotation.</text>
</comment>
<comment type="similarity">
    <text evidence="2 9">Belongs to the Tim17/Tim22/Tim23 family.</text>
</comment>
<evidence type="ECO:0000313" key="10">
    <source>
        <dbReference type="EMBL" id="KAF0303351.1"/>
    </source>
</evidence>
<keyword evidence="4 9" id="KW-0999">Mitochondrion inner membrane</keyword>
<protein>
    <recommendedName>
        <fullName evidence="9">Mitochondrial import inner membrane translocase subunit TIM22</fullName>
    </recommendedName>
</protein>
<comment type="subunit">
    <text evidence="9">Component of the TIM22 complex.</text>
</comment>
<evidence type="ECO:0000256" key="9">
    <source>
        <dbReference type="RuleBase" id="RU367038"/>
    </source>
</evidence>
<evidence type="ECO:0000256" key="4">
    <source>
        <dbReference type="ARBA" id="ARBA00022792"/>
    </source>
</evidence>
<dbReference type="PANTHER" id="PTHR14110:SF0">
    <property type="entry name" value="MITOCHONDRIAL IMPORT INNER MEMBRANE TRANSLOCASE SUBUNIT TIM22"/>
    <property type="match status" value="1"/>
</dbReference>
<dbReference type="GO" id="GO:0042721">
    <property type="term" value="C:TIM22 mitochondrial import inner membrane insertion complex"/>
    <property type="evidence" value="ECO:0007669"/>
    <property type="project" value="UniProtKB-UniRule"/>
</dbReference>
<dbReference type="GO" id="GO:0045039">
    <property type="term" value="P:protein insertion into mitochondrial inner membrane"/>
    <property type="evidence" value="ECO:0007669"/>
    <property type="project" value="UniProtKB-UniRule"/>
</dbReference>
<comment type="function">
    <text evidence="8 9">Essential core component of the TIM22 complex, a complex that mediates the import and insertion of multi-pass transmembrane proteins into the mitochondrial inner membrane. In the TIM22 complex, it constitutes the voltage-activated and signal-gated channel. Forms a twin-pore translocase that uses the membrane potential as external driving force in 2 voltage-dependent steps.</text>
</comment>
<keyword evidence="6 9" id="KW-0496">Mitochondrion</keyword>
<comment type="caution">
    <text evidence="10">The sequence shown here is derived from an EMBL/GenBank/DDBJ whole genome shotgun (WGS) entry which is preliminary data.</text>
</comment>
<evidence type="ECO:0000256" key="3">
    <source>
        <dbReference type="ARBA" id="ARBA00022692"/>
    </source>
</evidence>
<comment type="subcellular location">
    <subcellularLocation>
        <location evidence="1 9">Mitochondrion inner membrane</location>
        <topology evidence="1 9">Multi-pass membrane protein</topology>
    </subcellularLocation>
</comment>
<accession>A0A6A4WN17</accession>
<sequence>MLQYAKNFGMIGLMFAGVECCIESYRAKDDLRNGTYAGAVTGGLIGLRAGVKAGLLGGAGFAVFSAAIEYYMRS</sequence>
<dbReference type="AlphaFoldDB" id="A0A6A4WN17"/>
<evidence type="ECO:0000256" key="6">
    <source>
        <dbReference type="ARBA" id="ARBA00023128"/>
    </source>
</evidence>
<keyword evidence="9" id="KW-0813">Transport</keyword>
<evidence type="ECO:0000313" key="11">
    <source>
        <dbReference type="Proteomes" id="UP000440578"/>
    </source>
</evidence>
<keyword evidence="9" id="KW-0653">Protein transport</keyword>
<evidence type="ECO:0000256" key="1">
    <source>
        <dbReference type="ARBA" id="ARBA00004448"/>
    </source>
</evidence>
<dbReference type="GO" id="GO:0030943">
    <property type="term" value="F:mitochondrion targeting sequence binding"/>
    <property type="evidence" value="ECO:0007669"/>
    <property type="project" value="TreeGrafter"/>
</dbReference>
<reference evidence="10 11" key="1">
    <citation type="submission" date="2019-07" db="EMBL/GenBank/DDBJ databases">
        <title>Draft genome assembly of a fouling barnacle, Amphibalanus amphitrite (Darwin, 1854): The first reference genome for Thecostraca.</title>
        <authorList>
            <person name="Kim W."/>
        </authorList>
    </citation>
    <scope>NUCLEOTIDE SEQUENCE [LARGE SCALE GENOMIC DNA]</scope>
    <source>
        <strain evidence="10">SNU_AA5</strain>
        <tissue evidence="10">Soma without cirri and trophi</tissue>
    </source>
</reference>
<dbReference type="OrthoDB" id="75343at2759"/>
<proteinExistence type="inferred from homology"/>
<feature type="transmembrane region" description="Helical" evidence="9">
    <location>
        <begin position="53"/>
        <end position="72"/>
    </location>
</feature>
<dbReference type="GO" id="GO:0008320">
    <property type="term" value="F:protein transmembrane transporter activity"/>
    <property type="evidence" value="ECO:0007669"/>
    <property type="project" value="UniProtKB-UniRule"/>
</dbReference>
<name>A0A6A4WN17_AMPAM</name>
<organism evidence="10 11">
    <name type="scientific">Amphibalanus amphitrite</name>
    <name type="common">Striped barnacle</name>
    <name type="synonym">Balanus amphitrite</name>
    <dbReference type="NCBI Taxonomy" id="1232801"/>
    <lineage>
        <taxon>Eukaryota</taxon>
        <taxon>Metazoa</taxon>
        <taxon>Ecdysozoa</taxon>
        <taxon>Arthropoda</taxon>
        <taxon>Crustacea</taxon>
        <taxon>Multicrustacea</taxon>
        <taxon>Cirripedia</taxon>
        <taxon>Thoracica</taxon>
        <taxon>Thoracicalcarea</taxon>
        <taxon>Balanomorpha</taxon>
        <taxon>Balanoidea</taxon>
        <taxon>Balanidae</taxon>
        <taxon>Amphibalaninae</taxon>
        <taxon>Amphibalanus</taxon>
    </lineage>
</organism>
<keyword evidence="5 9" id="KW-1133">Transmembrane helix</keyword>
<keyword evidence="11" id="KW-1185">Reference proteome</keyword>
<evidence type="ECO:0000256" key="8">
    <source>
        <dbReference type="ARBA" id="ARBA00024713"/>
    </source>
</evidence>
<evidence type="ECO:0000256" key="7">
    <source>
        <dbReference type="ARBA" id="ARBA00023136"/>
    </source>
</evidence>